<comment type="caution">
    <text evidence="1">The sequence shown here is derived from an EMBL/GenBank/DDBJ whole genome shotgun (WGS) entry which is preliminary data.</text>
</comment>
<dbReference type="EMBL" id="NCKW01001567">
    <property type="protein sequence ID" value="POM79431.1"/>
    <property type="molecule type" value="Genomic_DNA"/>
</dbReference>
<organism evidence="1 2">
    <name type="scientific">Phytophthora palmivora</name>
    <dbReference type="NCBI Taxonomy" id="4796"/>
    <lineage>
        <taxon>Eukaryota</taxon>
        <taxon>Sar</taxon>
        <taxon>Stramenopiles</taxon>
        <taxon>Oomycota</taxon>
        <taxon>Peronosporomycetes</taxon>
        <taxon>Peronosporales</taxon>
        <taxon>Peronosporaceae</taxon>
        <taxon>Phytophthora</taxon>
    </lineage>
</organism>
<protein>
    <submittedName>
        <fullName evidence="1">Uncharacterized protein</fullName>
    </submittedName>
</protein>
<sequence>MESDHSSAFPTMEIPLPIRQMNEINSGASSAVAAQSNGDGAHTSAFAEQQRRDISAKALRYDGPSAVTFLLGQPGVRTPFGDLTLEKVDVIRKALRNRVDIYLLFHVDAGHGQTKVLPLRHLFRFVLPDAIRDKVIMMGASAESLDENVPSSFDMGAGIMPFDEEYARWLQHLYETDLDTPGNNYDDDESQ</sequence>
<proteinExistence type="predicted"/>
<evidence type="ECO:0000313" key="2">
    <source>
        <dbReference type="Proteomes" id="UP000237271"/>
    </source>
</evidence>
<dbReference type="AlphaFoldDB" id="A0A2P4YNQ0"/>
<gene>
    <name evidence="1" type="ORF">PHPALM_2902</name>
</gene>
<evidence type="ECO:0000313" key="1">
    <source>
        <dbReference type="EMBL" id="POM79431.1"/>
    </source>
</evidence>
<dbReference type="Proteomes" id="UP000237271">
    <property type="component" value="Unassembled WGS sequence"/>
</dbReference>
<keyword evidence="2" id="KW-1185">Reference proteome</keyword>
<dbReference type="OrthoDB" id="8062037at2759"/>
<accession>A0A2P4YNQ0</accession>
<reference evidence="1 2" key="1">
    <citation type="journal article" date="2017" name="Genome Biol. Evol.">
        <title>Phytophthora megakarya and P. palmivora, closely related causal agents of cacao black pod rot, underwent increases in genome sizes and gene numbers by different mechanisms.</title>
        <authorList>
            <person name="Ali S.S."/>
            <person name="Shao J."/>
            <person name="Lary D.J."/>
            <person name="Kronmiller B."/>
            <person name="Shen D."/>
            <person name="Strem M.D."/>
            <person name="Amoako-Attah I."/>
            <person name="Akrofi A.Y."/>
            <person name="Begoude B.A."/>
            <person name="Ten Hoopen G.M."/>
            <person name="Coulibaly K."/>
            <person name="Kebe B.I."/>
            <person name="Melnick R.L."/>
            <person name="Guiltinan M.J."/>
            <person name="Tyler B.M."/>
            <person name="Meinhardt L.W."/>
            <person name="Bailey B.A."/>
        </authorList>
    </citation>
    <scope>NUCLEOTIDE SEQUENCE [LARGE SCALE GENOMIC DNA]</scope>
    <source>
        <strain evidence="2">sbr112.9</strain>
    </source>
</reference>
<name>A0A2P4YNQ0_9STRA</name>